<dbReference type="GO" id="GO:0004386">
    <property type="term" value="F:helicase activity"/>
    <property type="evidence" value="ECO:0007669"/>
    <property type="project" value="UniProtKB-KW"/>
</dbReference>
<dbReference type="RefSeq" id="WP_223074234.1">
    <property type="nucleotide sequence ID" value="NZ_JADMNK010000002.1"/>
</dbReference>
<dbReference type="Proteomes" id="UP000706580">
    <property type="component" value="Unassembled WGS sequence"/>
</dbReference>
<accession>A0ABS7RT23</accession>
<dbReference type="InterPro" id="IPR027417">
    <property type="entry name" value="P-loop_NTPase"/>
</dbReference>
<organism evidence="1 2">
    <name type="scientific">Leclercia barmai</name>
    <dbReference type="NCBI Taxonomy" id="2785629"/>
    <lineage>
        <taxon>Bacteria</taxon>
        <taxon>Pseudomonadati</taxon>
        <taxon>Pseudomonadota</taxon>
        <taxon>Gammaproteobacteria</taxon>
        <taxon>Enterobacterales</taxon>
        <taxon>Enterobacteriaceae</taxon>
        <taxon>Leclercia</taxon>
    </lineage>
</organism>
<name>A0ABS7RT23_9ENTR</name>
<proteinExistence type="predicted"/>
<dbReference type="EMBL" id="JADMNK010000002">
    <property type="protein sequence ID" value="MBZ0057464.1"/>
    <property type="molecule type" value="Genomic_DNA"/>
</dbReference>
<keyword evidence="1" id="KW-0378">Hydrolase</keyword>
<dbReference type="Gene3D" id="3.40.50.300">
    <property type="entry name" value="P-loop containing nucleotide triphosphate hydrolases"/>
    <property type="match status" value="1"/>
</dbReference>
<protein>
    <submittedName>
        <fullName evidence="1">DEAD/DEAH box helicase family protein</fullName>
    </submittedName>
</protein>
<evidence type="ECO:0000313" key="1">
    <source>
        <dbReference type="EMBL" id="MBZ0057464.1"/>
    </source>
</evidence>
<keyword evidence="2" id="KW-1185">Reference proteome</keyword>
<comment type="caution">
    <text evidence="1">The sequence shown here is derived from an EMBL/GenBank/DDBJ whole genome shotgun (WGS) entry which is preliminary data.</text>
</comment>
<evidence type="ECO:0000313" key="2">
    <source>
        <dbReference type="Proteomes" id="UP000706580"/>
    </source>
</evidence>
<sequence>MNNITINLSVLDVLKHSPKAVEALTHDEHRTVIRDGIHKRSDALALDALCGSGKTYALIQLANKQANLENRFIICCKTIRLSRQIEKDIETLQPGLCRRLDSSKFEAHTDPDSEQIVKPSKRRSSVIGELIQALRSADAPVLIVTHKCLDLLAEIALVNSDIDELFKKASVFIDEAPESFITQTTKPICYEDKHIHPWLNYVHKCKDEATGRDVLRATDPEAIKKYLAGQESRYQTVLVALVTGHKVFVNHLDEDNHTYELSARRNSLILTLPCREVTLMAAGAKKTPFAREMVRTGQVMKWGDNSALMAEMNPDRLIHKNAGRFHVTPVLKNVRASQRNLRENFDDMMNGVIQELNRIGKPFIITSNVKLCDPIKLRLQSAGLLDADNMIFDAEQTITPPAGVKGIWCPPMVQGLNCFKEYQVFVFLCTVRFAAQDVEAYFGIDERDIAQEVEDFSNIDAPYQFFMRGVGRKRGGTDDFAESWLICADQFQADAVKEYIGKETDTYLMSSAVQVTEKEQDMTTQKATVDANKQKLQQGIDMLRLSGQKVTKATLHKQTGISRPTINKYWDDLIAVSEQQPEQSK</sequence>
<dbReference type="SUPFAM" id="SSF52540">
    <property type="entry name" value="P-loop containing nucleoside triphosphate hydrolases"/>
    <property type="match status" value="1"/>
</dbReference>
<reference evidence="1 2" key="1">
    <citation type="submission" date="2020-11" db="EMBL/GenBank/DDBJ databases">
        <title>Draft Genome of Enterobacter sp. strain EMC7.</title>
        <authorList>
            <person name="Barman P."/>
            <person name="Sinha S."/>
            <person name="Sen S."/>
            <person name="Chakraborty R."/>
        </authorList>
    </citation>
    <scope>NUCLEOTIDE SEQUENCE [LARGE SCALE GENOMIC DNA]</scope>
    <source>
        <strain evidence="1 2">EMC7</strain>
    </source>
</reference>
<keyword evidence="1" id="KW-0347">Helicase</keyword>
<gene>
    <name evidence="1" type="ORF">ITX56_06460</name>
</gene>
<keyword evidence="1" id="KW-0547">Nucleotide-binding</keyword>
<keyword evidence="1" id="KW-0067">ATP-binding</keyword>